<evidence type="ECO:0000313" key="1">
    <source>
        <dbReference type="EMBL" id="PRQ45601.1"/>
    </source>
</evidence>
<name>A0A2P6RGQ1_ROSCH</name>
<comment type="caution">
    <text evidence="1">The sequence shown here is derived from an EMBL/GenBank/DDBJ whole genome shotgun (WGS) entry which is preliminary data.</text>
</comment>
<dbReference type="AlphaFoldDB" id="A0A2P6RGQ1"/>
<protein>
    <submittedName>
        <fullName evidence="1">Uncharacterized protein</fullName>
    </submittedName>
</protein>
<dbReference type="Proteomes" id="UP000238479">
    <property type="component" value="Chromosome 3"/>
</dbReference>
<organism evidence="1 2">
    <name type="scientific">Rosa chinensis</name>
    <name type="common">China rose</name>
    <dbReference type="NCBI Taxonomy" id="74649"/>
    <lineage>
        <taxon>Eukaryota</taxon>
        <taxon>Viridiplantae</taxon>
        <taxon>Streptophyta</taxon>
        <taxon>Embryophyta</taxon>
        <taxon>Tracheophyta</taxon>
        <taxon>Spermatophyta</taxon>
        <taxon>Magnoliopsida</taxon>
        <taxon>eudicotyledons</taxon>
        <taxon>Gunneridae</taxon>
        <taxon>Pentapetalae</taxon>
        <taxon>rosids</taxon>
        <taxon>fabids</taxon>
        <taxon>Rosales</taxon>
        <taxon>Rosaceae</taxon>
        <taxon>Rosoideae</taxon>
        <taxon>Rosoideae incertae sedis</taxon>
        <taxon>Rosa</taxon>
    </lineage>
</organism>
<dbReference type="EMBL" id="PDCK01000041">
    <property type="protein sequence ID" value="PRQ45601.1"/>
    <property type="molecule type" value="Genomic_DNA"/>
</dbReference>
<gene>
    <name evidence="1" type="ORF">RchiOBHm_Chr3g0493201</name>
</gene>
<dbReference type="Gramene" id="PRQ45601">
    <property type="protein sequence ID" value="PRQ45601"/>
    <property type="gene ID" value="RchiOBHm_Chr3g0493201"/>
</dbReference>
<keyword evidence="2" id="KW-1185">Reference proteome</keyword>
<evidence type="ECO:0000313" key="2">
    <source>
        <dbReference type="Proteomes" id="UP000238479"/>
    </source>
</evidence>
<reference evidence="1 2" key="1">
    <citation type="journal article" date="2018" name="Nat. Genet.">
        <title>The Rosa genome provides new insights in the design of modern roses.</title>
        <authorList>
            <person name="Bendahmane M."/>
        </authorList>
    </citation>
    <scope>NUCLEOTIDE SEQUENCE [LARGE SCALE GENOMIC DNA]</scope>
    <source>
        <strain evidence="2">cv. Old Blush</strain>
    </source>
</reference>
<proteinExistence type="predicted"/>
<accession>A0A2P6RGQ1</accession>
<sequence length="47" mass="5283">MIYRSSIRVSVPYKSIGSEVFRGICSGVHLREPREMKLGIESLSSNI</sequence>